<dbReference type="InterPro" id="IPR025428">
    <property type="entry name" value="Spore_YhaL"/>
</dbReference>
<feature type="transmembrane region" description="Helical" evidence="2">
    <location>
        <begin position="6"/>
        <end position="23"/>
    </location>
</feature>
<keyword evidence="2" id="KW-0472">Membrane</keyword>
<name>A0A6M0Q3L9_9BACI</name>
<dbReference type="RefSeq" id="WP_163177729.1">
    <property type="nucleotide sequence ID" value="NZ_JAAIWM010000001.1"/>
</dbReference>
<sequence>MITLPWWIYLLVAGIVGSGVMMVQTGKKERKMQQFYIEREGQVFIERIKYEREKRKQQTEEDNTPVKGNTTVAH</sequence>
<accession>A0A6M0Q3L9</accession>
<comment type="caution">
    <text evidence="3">The sequence shown here is derived from an EMBL/GenBank/DDBJ whole genome shotgun (WGS) entry which is preliminary data.</text>
</comment>
<dbReference type="Pfam" id="PF14147">
    <property type="entry name" value="Spore_YhaL"/>
    <property type="match status" value="1"/>
</dbReference>
<dbReference type="EMBL" id="JAAIWM010000001">
    <property type="protein sequence ID" value="NEY70794.1"/>
    <property type="molecule type" value="Genomic_DNA"/>
</dbReference>
<gene>
    <name evidence="3" type="ORF">G4D63_03465</name>
</gene>
<dbReference type="AlphaFoldDB" id="A0A6M0Q3L9"/>
<evidence type="ECO:0000313" key="3">
    <source>
        <dbReference type="EMBL" id="NEY70794.1"/>
    </source>
</evidence>
<keyword evidence="2" id="KW-0812">Transmembrane</keyword>
<protein>
    <submittedName>
        <fullName evidence="3">SigE-dependent sporulation protein</fullName>
    </submittedName>
</protein>
<keyword evidence="2" id="KW-1133">Transmembrane helix</keyword>
<dbReference type="Proteomes" id="UP000481043">
    <property type="component" value="Unassembled WGS sequence"/>
</dbReference>
<keyword evidence="4" id="KW-1185">Reference proteome</keyword>
<evidence type="ECO:0000256" key="2">
    <source>
        <dbReference type="SAM" id="Phobius"/>
    </source>
</evidence>
<evidence type="ECO:0000313" key="4">
    <source>
        <dbReference type="Proteomes" id="UP000481043"/>
    </source>
</evidence>
<reference evidence="3 4" key="1">
    <citation type="submission" date="2020-02" db="EMBL/GenBank/DDBJ databases">
        <title>Bacillus aquiflavi sp. nov., isolated from yellow water of strong flavor Chinese baijiu in Yibin region of China.</title>
        <authorList>
            <person name="Xie J."/>
        </authorList>
    </citation>
    <scope>NUCLEOTIDE SEQUENCE [LARGE SCALE GENOMIC DNA]</scope>
    <source>
        <strain evidence="3 4">SA4</strain>
    </source>
</reference>
<proteinExistence type="predicted"/>
<evidence type="ECO:0000256" key="1">
    <source>
        <dbReference type="SAM" id="MobiDB-lite"/>
    </source>
</evidence>
<feature type="region of interest" description="Disordered" evidence="1">
    <location>
        <begin position="54"/>
        <end position="74"/>
    </location>
</feature>
<organism evidence="3 4">
    <name type="scientific">Bacillus mesophilus</name>
    <dbReference type="NCBI Taxonomy" id="1808955"/>
    <lineage>
        <taxon>Bacteria</taxon>
        <taxon>Bacillati</taxon>
        <taxon>Bacillota</taxon>
        <taxon>Bacilli</taxon>
        <taxon>Bacillales</taxon>
        <taxon>Bacillaceae</taxon>
        <taxon>Bacillus</taxon>
    </lineage>
</organism>